<evidence type="ECO:0000256" key="3">
    <source>
        <dbReference type="ARBA" id="ARBA00022692"/>
    </source>
</evidence>
<feature type="transmembrane region" description="Helical" evidence="6">
    <location>
        <begin position="79"/>
        <end position="97"/>
    </location>
</feature>
<keyword evidence="3 6" id="KW-0812">Transmembrane</keyword>
<dbReference type="EMBL" id="JACOPG010000004">
    <property type="protein sequence ID" value="MBC5687088.1"/>
    <property type="molecule type" value="Genomic_DNA"/>
</dbReference>
<dbReference type="InterPro" id="IPR019264">
    <property type="entry name" value="DUF2179"/>
</dbReference>
<feature type="transmembrane region" description="Helical" evidence="6">
    <location>
        <begin position="12"/>
        <end position="32"/>
    </location>
</feature>
<evidence type="ECO:0000259" key="7">
    <source>
        <dbReference type="Pfam" id="PF10035"/>
    </source>
</evidence>
<evidence type="ECO:0000256" key="1">
    <source>
        <dbReference type="ARBA" id="ARBA00004651"/>
    </source>
</evidence>
<dbReference type="PANTHER" id="PTHR33545">
    <property type="entry name" value="UPF0750 MEMBRANE PROTEIN YITT-RELATED"/>
    <property type="match status" value="1"/>
</dbReference>
<accession>A0ABR7GII6</accession>
<dbReference type="InterPro" id="IPR015867">
    <property type="entry name" value="N-reg_PII/ATP_PRibTrfase_C"/>
</dbReference>
<comment type="subcellular location">
    <subcellularLocation>
        <location evidence="1">Cell membrane</location>
        <topology evidence="1">Multi-pass membrane protein</topology>
    </subcellularLocation>
</comment>
<keyword evidence="9" id="KW-1185">Reference proteome</keyword>
<proteinExistence type="predicted"/>
<feature type="transmembrane region" description="Helical" evidence="6">
    <location>
        <begin position="52"/>
        <end position="72"/>
    </location>
</feature>
<dbReference type="CDD" id="cd16380">
    <property type="entry name" value="YitT_C"/>
    <property type="match status" value="1"/>
</dbReference>
<evidence type="ECO:0000256" key="4">
    <source>
        <dbReference type="ARBA" id="ARBA00022989"/>
    </source>
</evidence>
<comment type="caution">
    <text evidence="8">The sequence shown here is derived from an EMBL/GenBank/DDBJ whole genome shotgun (WGS) entry which is preliminary data.</text>
</comment>
<keyword evidence="5 6" id="KW-0472">Membrane</keyword>
<protein>
    <submittedName>
        <fullName evidence="8">YitT family protein</fullName>
    </submittedName>
</protein>
<keyword evidence="2" id="KW-1003">Cell membrane</keyword>
<dbReference type="RefSeq" id="WP_118281975.1">
    <property type="nucleotide sequence ID" value="NZ_JACOPG010000004.1"/>
</dbReference>
<evidence type="ECO:0000256" key="2">
    <source>
        <dbReference type="ARBA" id="ARBA00022475"/>
    </source>
</evidence>
<organism evidence="8 9">
    <name type="scientific">Roseburia lenta</name>
    <dbReference type="NCBI Taxonomy" id="2763061"/>
    <lineage>
        <taxon>Bacteria</taxon>
        <taxon>Bacillati</taxon>
        <taxon>Bacillota</taxon>
        <taxon>Clostridia</taxon>
        <taxon>Lachnospirales</taxon>
        <taxon>Lachnospiraceae</taxon>
        <taxon>Roseburia</taxon>
    </lineage>
</organism>
<dbReference type="Proteomes" id="UP000643810">
    <property type="component" value="Unassembled WGS sequence"/>
</dbReference>
<evidence type="ECO:0000313" key="8">
    <source>
        <dbReference type="EMBL" id="MBC5687088.1"/>
    </source>
</evidence>
<evidence type="ECO:0000256" key="5">
    <source>
        <dbReference type="ARBA" id="ARBA00023136"/>
    </source>
</evidence>
<dbReference type="InterPro" id="IPR051461">
    <property type="entry name" value="UPF0750_membrane"/>
</dbReference>
<sequence length="289" mass="31653">MKKDVLQPKNFVMLTIAGLINAFGVTCFLYPVNLYDSGISGTSMLLAQVTPGYLSLSVFLLLLNFPLFLYGYKKMGISFTLYSVYAVFVYSMGTWIITDILPVDVTIASPLAEQDLLLCAIFGGLISGIGSGLTIRYGGAIDGVEILAILFSKKLGITVGTFVMGYNVILYVFAGIVMGSWILPLYSIITYAIALKAVDFVAEGLDKAKSVMIITNHPDNICEALSSEFGNGITLLGAKGYYSDKDKTMIYFVVNRFQINKVRQIVQEQDRHAYVTITEVSDVLTHEEA</sequence>
<evidence type="ECO:0000313" key="9">
    <source>
        <dbReference type="Proteomes" id="UP000643810"/>
    </source>
</evidence>
<feature type="transmembrane region" description="Helical" evidence="6">
    <location>
        <begin position="155"/>
        <end position="177"/>
    </location>
</feature>
<dbReference type="InterPro" id="IPR003740">
    <property type="entry name" value="YitT"/>
</dbReference>
<name>A0ABR7GII6_9FIRM</name>
<keyword evidence="4 6" id="KW-1133">Transmembrane helix</keyword>
<gene>
    <name evidence="8" type="ORF">H8R94_10815</name>
</gene>
<evidence type="ECO:0000256" key="6">
    <source>
        <dbReference type="SAM" id="Phobius"/>
    </source>
</evidence>
<dbReference type="PIRSF" id="PIRSF006483">
    <property type="entry name" value="Membrane_protein_YitT"/>
    <property type="match status" value="1"/>
</dbReference>
<feature type="domain" description="DUF2179" evidence="7">
    <location>
        <begin position="232"/>
        <end position="284"/>
    </location>
</feature>
<reference evidence="8 9" key="1">
    <citation type="submission" date="2020-08" db="EMBL/GenBank/DDBJ databases">
        <title>Genome public.</title>
        <authorList>
            <person name="Liu C."/>
            <person name="Sun Q."/>
        </authorList>
    </citation>
    <scope>NUCLEOTIDE SEQUENCE [LARGE SCALE GENOMIC DNA]</scope>
    <source>
        <strain evidence="8 9">NSJ-9</strain>
    </source>
</reference>
<feature type="transmembrane region" description="Helical" evidence="6">
    <location>
        <begin position="117"/>
        <end position="135"/>
    </location>
</feature>
<dbReference type="Gene3D" id="3.30.70.120">
    <property type="match status" value="1"/>
</dbReference>
<dbReference type="Pfam" id="PF10035">
    <property type="entry name" value="DUF2179"/>
    <property type="match status" value="1"/>
</dbReference>
<feature type="transmembrane region" description="Helical" evidence="6">
    <location>
        <begin position="183"/>
        <end position="202"/>
    </location>
</feature>
<dbReference type="PANTHER" id="PTHR33545:SF3">
    <property type="entry name" value="UPF0750 MEMBRANE PROTEIN YQFU"/>
    <property type="match status" value="1"/>
</dbReference>
<dbReference type="Pfam" id="PF02588">
    <property type="entry name" value="YitT_membrane"/>
    <property type="match status" value="1"/>
</dbReference>